<keyword evidence="1" id="KW-0808">Transferase</keyword>
<dbReference type="Pfam" id="PF00201">
    <property type="entry name" value="UDPGT"/>
    <property type="match status" value="1"/>
</dbReference>
<evidence type="ECO:0000313" key="2">
    <source>
        <dbReference type="EMBL" id="PIL36221.1"/>
    </source>
</evidence>
<dbReference type="Proteomes" id="UP000230002">
    <property type="component" value="Unassembled WGS sequence"/>
</dbReference>
<dbReference type="STRING" id="1077348.A0A2G8SR13"/>
<evidence type="ECO:0000313" key="3">
    <source>
        <dbReference type="Proteomes" id="UP000230002"/>
    </source>
</evidence>
<dbReference type="PANTHER" id="PTHR48045">
    <property type="entry name" value="UDP-GLYCOSYLTRANSFERASE 72B1"/>
    <property type="match status" value="1"/>
</dbReference>
<dbReference type="SUPFAM" id="SSF53756">
    <property type="entry name" value="UDP-Glycosyltransferase/glycogen phosphorylase"/>
    <property type="match status" value="1"/>
</dbReference>
<dbReference type="AlphaFoldDB" id="A0A2G8SR13"/>
<name>A0A2G8SR13_9APHY</name>
<evidence type="ECO:0008006" key="4">
    <source>
        <dbReference type="Google" id="ProtNLM"/>
    </source>
</evidence>
<dbReference type="PANTHER" id="PTHR48045:SF31">
    <property type="entry name" value="UDP-GLYCOSYLTRANSFERASE 76B1-LIKE"/>
    <property type="match status" value="1"/>
</dbReference>
<organism evidence="2 3">
    <name type="scientific">Ganoderma sinense ZZ0214-1</name>
    <dbReference type="NCBI Taxonomy" id="1077348"/>
    <lineage>
        <taxon>Eukaryota</taxon>
        <taxon>Fungi</taxon>
        <taxon>Dikarya</taxon>
        <taxon>Basidiomycota</taxon>
        <taxon>Agaricomycotina</taxon>
        <taxon>Agaricomycetes</taxon>
        <taxon>Polyporales</taxon>
        <taxon>Polyporaceae</taxon>
        <taxon>Ganoderma</taxon>
    </lineage>
</organism>
<gene>
    <name evidence="2" type="ORF">GSI_01882</name>
</gene>
<comment type="caution">
    <text evidence="2">The sequence shown here is derived from an EMBL/GenBank/DDBJ whole genome shotgun (WGS) entry which is preliminary data.</text>
</comment>
<dbReference type="InterPro" id="IPR002213">
    <property type="entry name" value="UDP_glucos_trans"/>
</dbReference>
<keyword evidence="3" id="KW-1185">Reference proteome</keyword>
<dbReference type="OrthoDB" id="5835829at2759"/>
<dbReference type="EMBL" id="AYKW01000002">
    <property type="protein sequence ID" value="PIL36221.1"/>
    <property type="molecule type" value="Genomic_DNA"/>
</dbReference>
<proteinExistence type="predicted"/>
<dbReference type="CDD" id="cd03784">
    <property type="entry name" value="GT1_Gtf-like"/>
    <property type="match status" value="1"/>
</dbReference>
<sequence>MSGNKHLIAVPVQMWGHTRALCTLLPRMVKLRKVDVTLFTSVGTYDRVKAEVSRDIAPGEEHVLSHIRIIALEGQGNGPMDLNAFVSSFQKAWTSVIKDEPLTCLKTGTKFEPVWSQPCATIIDLFAIGAFDHVREHNPHGTKLVSWYASSTLSFFAIFERDLLATAEAEAARTGKPFNIVASGLLMQSKGELIRLPSLPTVYDYELNPQEMTLPPEFAGSVLIRVPSVLRRADAVITFDAADFCPENTVAVKKWFAETARKICYAGALIPSGEQATAGEQRSSQDGDSIISFLNNQVASHGENSVIYITFGSVFWPKDPAKVWAVLDVLMEKKIPFVMSHASPMPWAVMPEGMKNKIIAYGDGIVSNWVPQQQVLDHPAVGWCLSHGGHNGTLETIIAGIPLILWPISAEQPMNALYLTDHLNVAYELIEVRNGSGLGPIYRNGKKPTGSIEAVQAEVRDVLDRAFNEDGAKKRASVQALQKTLQAAWSDDGTARKEVETLLDEL</sequence>
<reference evidence="2 3" key="1">
    <citation type="journal article" date="2015" name="Sci. Rep.">
        <title>Chromosome-level genome map provides insights into diverse defense mechanisms in the medicinal fungus Ganoderma sinense.</title>
        <authorList>
            <person name="Zhu Y."/>
            <person name="Xu J."/>
            <person name="Sun C."/>
            <person name="Zhou S."/>
            <person name="Xu H."/>
            <person name="Nelson D.R."/>
            <person name="Qian J."/>
            <person name="Song J."/>
            <person name="Luo H."/>
            <person name="Xiang L."/>
            <person name="Li Y."/>
            <person name="Xu Z."/>
            <person name="Ji A."/>
            <person name="Wang L."/>
            <person name="Lu S."/>
            <person name="Hayward A."/>
            <person name="Sun W."/>
            <person name="Li X."/>
            <person name="Schwartz D.C."/>
            <person name="Wang Y."/>
            <person name="Chen S."/>
        </authorList>
    </citation>
    <scope>NUCLEOTIDE SEQUENCE [LARGE SCALE GENOMIC DNA]</scope>
    <source>
        <strain evidence="2 3">ZZ0214-1</strain>
    </source>
</reference>
<dbReference type="GO" id="GO:0008194">
    <property type="term" value="F:UDP-glycosyltransferase activity"/>
    <property type="evidence" value="ECO:0007669"/>
    <property type="project" value="InterPro"/>
</dbReference>
<protein>
    <recommendedName>
        <fullName evidence="4">Glycosyltransferase family 1 protein</fullName>
    </recommendedName>
</protein>
<evidence type="ECO:0000256" key="1">
    <source>
        <dbReference type="ARBA" id="ARBA00022679"/>
    </source>
</evidence>
<dbReference type="Gene3D" id="3.40.50.2000">
    <property type="entry name" value="Glycogen Phosphorylase B"/>
    <property type="match status" value="2"/>
</dbReference>
<accession>A0A2G8SR13</accession>